<dbReference type="SUPFAM" id="SSF52540">
    <property type="entry name" value="P-loop containing nucleoside triphosphate hydrolases"/>
    <property type="match status" value="1"/>
</dbReference>
<sequence length="207" mass="23397">MAYWVGLTGGIGSGKSQVAAAFADAGVPVIDADVISRSLTADNGKALPEIRTQFGDDIFDQDGRLNRAQLRDLVFRRPEAKQQLEALMFPLILSEIKQQQQKYSQAVYGVIDIPLLIEQPEFMVLANRILVVDTLEQNQIERVRRRSHLEDAEIRRIMASQASRKEKLLVADDVLPNNGTIQELTGKVDRLHCYYQARFLYLSRVNL</sequence>
<keyword evidence="8" id="KW-1185">Reference proteome</keyword>
<feature type="binding site" evidence="5">
    <location>
        <begin position="12"/>
        <end position="17"/>
    </location>
    <ligand>
        <name>ATP</name>
        <dbReference type="ChEBI" id="CHEBI:30616"/>
    </ligand>
</feature>
<dbReference type="NCBIfam" id="TIGR00152">
    <property type="entry name" value="dephospho-CoA kinase"/>
    <property type="match status" value="1"/>
</dbReference>
<evidence type="ECO:0000256" key="3">
    <source>
        <dbReference type="ARBA" id="ARBA00022840"/>
    </source>
</evidence>
<reference evidence="7 8" key="1">
    <citation type="submission" date="2018-08" db="EMBL/GenBank/DDBJ databases">
        <title>Neisseria zalophi ATCC BAA-2455 complete genome.</title>
        <authorList>
            <person name="Veseli I.A."/>
            <person name="Buttler R."/>
            <person name="Mascarenhas dos Santos A.C."/>
            <person name="Pombert J.-F."/>
        </authorList>
    </citation>
    <scope>NUCLEOTIDE SEQUENCE [LARGE SCALE GENOMIC DNA]</scope>
    <source>
        <strain evidence="7 8">ATCC BAA-2455</strain>
    </source>
</reference>
<comment type="function">
    <text evidence="5">Catalyzes the phosphorylation of the 3'-hydroxyl group of dephosphocoenzyme A to form coenzyme A.</text>
</comment>
<dbReference type="OrthoDB" id="9812943at2"/>
<dbReference type="AlphaFoldDB" id="A0A5J6PT70"/>
<dbReference type="GO" id="GO:0005737">
    <property type="term" value="C:cytoplasm"/>
    <property type="evidence" value="ECO:0007669"/>
    <property type="project" value="UniProtKB-SubCell"/>
</dbReference>
<evidence type="ECO:0000256" key="6">
    <source>
        <dbReference type="NCBIfam" id="TIGR00152"/>
    </source>
</evidence>
<comment type="similarity">
    <text evidence="1 5">Belongs to the CoaE family.</text>
</comment>
<keyword evidence="5 7" id="KW-0418">Kinase</keyword>
<evidence type="ECO:0000256" key="5">
    <source>
        <dbReference type="HAMAP-Rule" id="MF_00376"/>
    </source>
</evidence>
<evidence type="ECO:0000256" key="4">
    <source>
        <dbReference type="ARBA" id="ARBA00022993"/>
    </source>
</evidence>
<dbReference type="Gene3D" id="3.40.50.300">
    <property type="entry name" value="P-loop containing nucleotide triphosphate hydrolases"/>
    <property type="match status" value="1"/>
</dbReference>
<dbReference type="GO" id="GO:0005524">
    <property type="term" value="F:ATP binding"/>
    <property type="evidence" value="ECO:0007669"/>
    <property type="project" value="UniProtKB-UniRule"/>
</dbReference>
<dbReference type="GO" id="GO:0015937">
    <property type="term" value="P:coenzyme A biosynthetic process"/>
    <property type="evidence" value="ECO:0007669"/>
    <property type="project" value="UniProtKB-UniRule"/>
</dbReference>
<dbReference type="InterPro" id="IPR001977">
    <property type="entry name" value="Depp_CoAkinase"/>
</dbReference>
<dbReference type="PANTHER" id="PTHR10695">
    <property type="entry name" value="DEPHOSPHO-COA KINASE-RELATED"/>
    <property type="match status" value="1"/>
</dbReference>
<name>A0A5J6PT70_9NEIS</name>
<dbReference type="KEGG" id="nzl:D0T92_02780"/>
<keyword evidence="2 5" id="KW-0547">Nucleotide-binding</keyword>
<dbReference type="CDD" id="cd02022">
    <property type="entry name" value="DPCK"/>
    <property type="match status" value="1"/>
</dbReference>
<evidence type="ECO:0000256" key="1">
    <source>
        <dbReference type="ARBA" id="ARBA00009018"/>
    </source>
</evidence>
<protein>
    <recommendedName>
        <fullName evidence="5 6">Dephospho-CoA kinase</fullName>
        <ecNumber evidence="5 6">2.7.1.24</ecNumber>
    </recommendedName>
    <alternativeName>
        <fullName evidence="5">Dephosphocoenzyme A kinase</fullName>
    </alternativeName>
</protein>
<dbReference type="InterPro" id="IPR027417">
    <property type="entry name" value="P-loop_NTPase"/>
</dbReference>
<dbReference type="RefSeq" id="WP_151050003.1">
    <property type="nucleotide sequence ID" value="NZ_CP031700.1"/>
</dbReference>
<keyword evidence="3 5" id="KW-0067">ATP-binding</keyword>
<evidence type="ECO:0000256" key="2">
    <source>
        <dbReference type="ARBA" id="ARBA00022741"/>
    </source>
</evidence>
<dbReference type="Pfam" id="PF01121">
    <property type="entry name" value="CoaE"/>
    <property type="match status" value="1"/>
</dbReference>
<dbReference type="PROSITE" id="PS51219">
    <property type="entry name" value="DPCK"/>
    <property type="match status" value="1"/>
</dbReference>
<dbReference type="PANTHER" id="PTHR10695:SF46">
    <property type="entry name" value="BIFUNCTIONAL COENZYME A SYNTHASE-RELATED"/>
    <property type="match status" value="1"/>
</dbReference>
<organism evidence="7 8">
    <name type="scientific">Neisseria zalophi</name>
    <dbReference type="NCBI Taxonomy" id="640030"/>
    <lineage>
        <taxon>Bacteria</taxon>
        <taxon>Pseudomonadati</taxon>
        <taxon>Pseudomonadota</taxon>
        <taxon>Betaproteobacteria</taxon>
        <taxon>Neisseriales</taxon>
        <taxon>Neisseriaceae</taxon>
        <taxon>Neisseria</taxon>
    </lineage>
</organism>
<dbReference type="UniPathway" id="UPA00241">
    <property type="reaction ID" value="UER00356"/>
</dbReference>
<keyword evidence="5 7" id="KW-0808">Transferase</keyword>
<comment type="pathway">
    <text evidence="5">Cofactor biosynthesis; coenzyme A biosynthesis; CoA from (R)-pantothenate: step 5/5.</text>
</comment>
<evidence type="ECO:0000313" key="8">
    <source>
        <dbReference type="Proteomes" id="UP000325713"/>
    </source>
</evidence>
<evidence type="ECO:0000313" key="7">
    <source>
        <dbReference type="EMBL" id="QEY25566.1"/>
    </source>
</evidence>
<keyword evidence="5" id="KW-0963">Cytoplasm</keyword>
<accession>A0A5J6PT70</accession>
<gene>
    <name evidence="5" type="primary">coaE</name>
    <name evidence="7" type="ORF">D0T92_02780</name>
</gene>
<dbReference type="HAMAP" id="MF_00376">
    <property type="entry name" value="Dephospho_CoA_kinase"/>
    <property type="match status" value="1"/>
</dbReference>
<comment type="subcellular location">
    <subcellularLocation>
        <location evidence="5">Cytoplasm</location>
    </subcellularLocation>
</comment>
<dbReference type="GO" id="GO:0004140">
    <property type="term" value="F:dephospho-CoA kinase activity"/>
    <property type="evidence" value="ECO:0007669"/>
    <property type="project" value="UniProtKB-UniRule"/>
</dbReference>
<dbReference type="EC" id="2.7.1.24" evidence="5 6"/>
<proteinExistence type="inferred from homology"/>
<dbReference type="EMBL" id="CP031700">
    <property type="protein sequence ID" value="QEY25566.1"/>
    <property type="molecule type" value="Genomic_DNA"/>
</dbReference>
<dbReference type="Proteomes" id="UP000325713">
    <property type="component" value="Chromosome"/>
</dbReference>
<keyword evidence="4 5" id="KW-0173">Coenzyme A biosynthesis</keyword>
<comment type="catalytic activity">
    <reaction evidence="5">
        <text>3'-dephospho-CoA + ATP = ADP + CoA + H(+)</text>
        <dbReference type="Rhea" id="RHEA:18245"/>
        <dbReference type="ChEBI" id="CHEBI:15378"/>
        <dbReference type="ChEBI" id="CHEBI:30616"/>
        <dbReference type="ChEBI" id="CHEBI:57287"/>
        <dbReference type="ChEBI" id="CHEBI:57328"/>
        <dbReference type="ChEBI" id="CHEBI:456216"/>
        <dbReference type="EC" id="2.7.1.24"/>
    </reaction>
</comment>